<reference evidence="1 2" key="1">
    <citation type="submission" date="2020-08" db="EMBL/GenBank/DDBJ databases">
        <title>Genomic Encyclopedia of Type Strains, Phase IV (KMG-IV): sequencing the most valuable type-strain genomes for metagenomic binning, comparative biology and taxonomic classification.</title>
        <authorList>
            <person name="Goeker M."/>
        </authorList>
    </citation>
    <scope>NUCLEOTIDE SEQUENCE [LARGE SCALE GENOMIC DNA]</scope>
    <source>
        <strain evidence="1 2">DSM 26736</strain>
    </source>
</reference>
<accession>A0A840YTM6</accession>
<gene>
    <name evidence="1" type="ORF">FHT02_004338</name>
</gene>
<organism evidence="1 2">
    <name type="scientific">Sphingomonas xinjiangensis</name>
    <dbReference type="NCBI Taxonomy" id="643568"/>
    <lineage>
        <taxon>Bacteria</taxon>
        <taxon>Pseudomonadati</taxon>
        <taxon>Pseudomonadota</taxon>
        <taxon>Alphaproteobacteria</taxon>
        <taxon>Sphingomonadales</taxon>
        <taxon>Sphingomonadaceae</taxon>
        <taxon>Sphingomonas</taxon>
    </lineage>
</organism>
<comment type="caution">
    <text evidence="1">The sequence shown here is derived from an EMBL/GenBank/DDBJ whole genome shotgun (WGS) entry which is preliminary data.</text>
</comment>
<evidence type="ECO:0000313" key="1">
    <source>
        <dbReference type="EMBL" id="MBB5713076.1"/>
    </source>
</evidence>
<proteinExistence type="predicted"/>
<dbReference type="Proteomes" id="UP000527143">
    <property type="component" value="Unassembled WGS sequence"/>
</dbReference>
<dbReference type="RefSeq" id="WP_184092082.1">
    <property type="nucleotide sequence ID" value="NZ_JACIJF010000041.1"/>
</dbReference>
<dbReference type="AlphaFoldDB" id="A0A840YTM6"/>
<sequence length="436" mass="48790">MTRFTDYVDERDYTELGSEQNIIALVSANALVWNVKPNSGKAVWAMDLSSFAEGDPKAGIRARPSLVKQLAPAIRAGTYGKNSHEGAQTKTTMKYLWRMLDSLETAGAGTVEDLSAVTNAHGQLFKTHLLHTFEFGANYARSVLGRIRRWFLHARDLAGFEADLIWPTITECRGTEHKDVDPRLLRPLYHHLKRVHFGFLGALKEGPCLAARGVDPRSASGSKLEIWSSTANWAYFAREYVAAGLSRGALPMRKFAGRVVPDRKIPQQPGPSFLASDVRTHFDAVRWFVPTMEDAVAAFTLVMLHTGWNPDTVKNIDISEDSKWFDHRLDGSGDPESKTATVALYAFKGRTGREQIAFSLRRPKAHPYQVIKSMITATDPLRAQLRKEIAELAAIIGRSEEQQQRYDNIRVMVKSPWLFFTVYEPSGGSRVAVIDK</sequence>
<dbReference type="EMBL" id="JACIJF010000041">
    <property type="protein sequence ID" value="MBB5713076.1"/>
    <property type="molecule type" value="Genomic_DNA"/>
</dbReference>
<evidence type="ECO:0000313" key="2">
    <source>
        <dbReference type="Proteomes" id="UP000527143"/>
    </source>
</evidence>
<name>A0A840YTM6_9SPHN</name>
<protein>
    <submittedName>
        <fullName evidence="1">Uncharacterized protein</fullName>
    </submittedName>
</protein>
<keyword evidence="2" id="KW-1185">Reference proteome</keyword>